<dbReference type="SMART" id="SM00906">
    <property type="entry name" value="Fungal_trans"/>
    <property type="match status" value="1"/>
</dbReference>
<reference evidence="4 5" key="1">
    <citation type="submission" date="2016-06" db="EMBL/GenBank/DDBJ databases">
        <title>Living apart together: crosstalk between the core and supernumerary genomes in a fungal plant pathogen.</title>
        <authorList>
            <person name="Vanheule A."/>
            <person name="Audenaert K."/>
            <person name="Warris S."/>
            <person name="Van De Geest H."/>
            <person name="Schijlen E."/>
            <person name="Hofte M."/>
            <person name="De Saeger S."/>
            <person name="Haesaert G."/>
            <person name="Waalwijk C."/>
            <person name="Van Der Lee T."/>
        </authorList>
    </citation>
    <scope>NUCLEOTIDE SEQUENCE [LARGE SCALE GENOMIC DNA]</scope>
    <source>
        <strain evidence="4 5">2516</strain>
    </source>
</reference>
<dbReference type="OMA" id="TESHICH"/>
<dbReference type="InterPro" id="IPR036864">
    <property type="entry name" value="Zn2-C6_fun-type_DNA-bd_sf"/>
</dbReference>
<name>A0A1B8A6B8_FUSPO</name>
<keyword evidence="2" id="KW-0539">Nucleus</keyword>
<keyword evidence="5" id="KW-1185">Reference proteome</keyword>
<evidence type="ECO:0000256" key="2">
    <source>
        <dbReference type="ARBA" id="ARBA00023242"/>
    </source>
</evidence>
<dbReference type="Pfam" id="PF00172">
    <property type="entry name" value="Zn_clus"/>
    <property type="match status" value="1"/>
</dbReference>
<dbReference type="CDD" id="cd12148">
    <property type="entry name" value="fungal_TF_MHR"/>
    <property type="match status" value="1"/>
</dbReference>
<dbReference type="InterPro" id="IPR052780">
    <property type="entry name" value="AAA_Catabolism_Regulators"/>
</dbReference>
<keyword evidence="1" id="KW-0479">Metal-binding</keyword>
<sequence length="678" mass="76657">MRCRQRKTRCDLDGVGVPKKPPCVSCHHSGSGCVLAVSRRGRQTKRGSVFGSDHTTVSPRKAEMQEYATDEPPEPLRMTLRNPSDALQILAHSQDNLPVATPSPSMAYSDATGRLVAQAASPTHSTTRSNRLAPSSTLDNYELVQRGLLHPSIFPELLHIYANNYHPYCPIVPEYFLCSSALERIQKADYFLLTIILTIASRDSPNHVLVHRYCWYHTQHLLLQVLLAHPWSQTPRTVEGLILLSEWLPHIQADQTTSKAHKSLSSEDRTAWSLVGLAVRLGYLLRLDTAAFRNFIDDESKEQEERKRLVWVFVYLLDRQISVRLGHSFWSRGPALSSHFTKNDFPSLKSSIDVNHHSYAAVLEANLELTQLIYNAHQILYPSNDKTLTMIHNGDYPIYLDDFDRCITTWHAKWKDIHAPINVKTTLMLTYEYTRLYVNAFSFQAVVIRRSTSRSSSQSGDRQPHPDEFAHGIMSLPDGRYVFDATQAAKRLLGLFSRLAPRRALCYLPSRFHLYGVYAAVFLHKTQSVGVFQSAAERQEVTNLVLQFISIMNEAPLVGKHVCHGYSVMLKRLWFPRDGDSFQGQHSPGMGQNVTSRELTDQRNMTTVDPSNITHQPEVQQGIGQTTFTSIFDHGGLDCAGEDFWFRDNQTNLPSVEDYLLGSFWPGITGFGIGDDDS</sequence>
<evidence type="ECO:0000313" key="5">
    <source>
        <dbReference type="Proteomes" id="UP000091967"/>
    </source>
</evidence>
<comment type="caution">
    <text evidence="4">The sequence shown here is derived from an EMBL/GenBank/DDBJ whole genome shotgun (WGS) entry which is preliminary data.</text>
</comment>
<dbReference type="Proteomes" id="UP000091967">
    <property type="component" value="Unassembled WGS sequence"/>
</dbReference>
<dbReference type="SUPFAM" id="SSF57701">
    <property type="entry name" value="Zn2/Cys6 DNA-binding domain"/>
    <property type="match status" value="1"/>
</dbReference>
<protein>
    <recommendedName>
        <fullName evidence="3">Xylanolytic transcriptional activator regulatory domain-containing protein</fullName>
    </recommendedName>
</protein>
<dbReference type="Pfam" id="PF04082">
    <property type="entry name" value="Fungal_trans"/>
    <property type="match status" value="1"/>
</dbReference>
<dbReference type="STRING" id="36050.A0A1B8A6B8"/>
<dbReference type="AlphaFoldDB" id="A0A1B8A6B8"/>
<dbReference type="GO" id="GO:0006351">
    <property type="term" value="P:DNA-templated transcription"/>
    <property type="evidence" value="ECO:0007669"/>
    <property type="project" value="InterPro"/>
</dbReference>
<dbReference type="PROSITE" id="PS51257">
    <property type="entry name" value="PROKAR_LIPOPROTEIN"/>
    <property type="match status" value="1"/>
</dbReference>
<dbReference type="GO" id="GO:0003677">
    <property type="term" value="F:DNA binding"/>
    <property type="evidence" value="ECO:0007669"/>
    <property type="project" value="InterPro"/>
</dbReference>
<proteinExistence type="predicted"/>
<dbReference type="GO" id="GO:0005634">
    <property type="term" value="C:nucleus"/>
    <property type="evidence" value="ECO:0007669"/>
    <property type="project" value="TreeGrafter"/>
</dbReference>
<organism evidence="4 5">
    <name type="scientific">Fusarium poae</name>
    <dbReference type="NCBI Taxonomy" id="36050"/>
    <lineage>
        <taxon>Eukaryota</taxon>
        <taxon>Fungi</taxon>
        <taxon>Dikarya</taxon>
        <taxon>Ascomycota</taxon>
        <taxon>Pezizomycotina</taxon>
        <taxon>Sordariomycetes</taxon>
        <taxon>Hypocreomycetidae</taxon>
        <taxon>Hypocreales</taxon>
        <taxon>Nectriaceae</taxon>
        <taxon>Fusarium</taxon>
    </lineage>
</organism>
<dbReference type="CDD" id="cd00067">
    <property type="entry name" value="GAL4"/>
    <property type="match status" value="1"/>
</dbReference>
<dbReference type="InterPro" id="IPR001138">
    <property type="entry name" value="Zn2Cys6_DnaBD"/>
</dbReference>
<evidence type="ECO:0000313" key="4">
    <source>
        <dbReference type="EMBL" id="OBS16019.1"/>
    </source>
</evidence>
<dbReference type="GO" id="GO:0008270">
    <property type="term" value="F:zinc ion binding"/>
    <property type="evidence" value="ECO:0007669"/>
    <property type="project" value="InterPro"/>
</dbReference>
<dbReference type="InterPro" id="IPR007219">
    <property type="entry name" value="XnlR_reg_dom"/>
</dbReference>
<dbReference type="Gene3D" id="4.10.240.10">
    <property type="entry name" value="Zn(2)-C6 fungal-type DNA-binding domain"/>
    <property type="match status" value="1"/>
</dbReference>
<dbReference type="PANTHER" id="PTHR31644:SF1">
    <property type="entry name" value="ZN(II)2CYS6 TRANSCRIPTION FACTOR (EUROFUNG)"/>
    <property type="match status" value="1"/>
</dbReference>
<feature type="domain" description="Xylanolytic transcriptional activator regulatory" evidence="3">
    <location>
        <begin position="271"/>
        <end position="352"/>
    </location>
</feature>
<evidence type="ECO:0000259" key="3">
    <source>
        <dbReference type="SMART" id="SM00906"/>
    </source>
</evidence>
<accession>A0A1B8A6B8</accession>
<dbReference type="GO" id="GO:0000981">
    <property type="term" value="F:DNA-binding transcription factor activity, RNA polymerase II-specific"/>
    <property type="evidence" value="ECO:0007669"/>
    <property type="project" value="InterPro"/>
</dbReference>
<dbReference type="PANTHER" id="PTHR31644">
    <property type="entry name" value="TRANSCRIPTIONAL ACTIVATOR ARO80-RELATED"/>
    <property type="match status" value="1"/>
</dbReference>
<evidence type="ECO:0000256" key="1">
    <source>
        <dbReference type="ARBA" id="ARBA00022723"/>
    </source>
</evidence>
<dbReference type="EMBL" id="LYXU01000116">
    <property type="protein sequence ID" value="OBS16019.1"/>
    <property type="molecule type" value="Genomic_DNA"/>
</dbReference>
<gene>
    <name evidence="4" type="ORF">FPOA_13222</name>
</gene>